<dbReference type="OrthoDB" id="5450317at2"/>
<dbReference type="InterPro" id="IPR006680">
    <property type="entry name" value="Amidohydro-rel"/>
</dbReference>
<sequence>MRIDAHQHYWRYDAIEYDWIDDSMQRIRRDFLPKDLQPQIQAAGIEGVISVQARQSLTETKWLLQLADENEFIRGVVGWVPLVTPIVGETLQQLATNPKLRAVRHVVQDEPDDDFILRDDFNQGIGLLQQFDLAYDILIFERQLTQTIAFVDRHPNQVFILDHIAKPRIGANLIEPWRRNITNLAKRQNVYCKLSGMVTEGHFADWSSAQLRPYWEVVLQAFGPSRLMFGSDWPVCLVACDYVRWFETVVTFAAQLSEAEQQSLFGATAVEAYSL</sequence>
<accession>A0A5B9QCS0</accession>
<dbReference type="GO" id="GO:0016787">
    <property type="term" value="F:hydrolase activity"/>
    <property type="evidence" value="ECO:0007669"/>
    <property type="project" value="UniProtKB-KW"/>
</dbReference>
<evidence type="ECO:0000259" key="2">
    <source>
        <dbReference type="Pfam" id="PF04909"/>
    </source>
</evidence>
<dbReference type="SUPFAM" id="SSF51556">
    <property type="entry name" value="Metallo-dependent hydrolases"/>
    <property type="match status" value="1"/>
</dbReference>
<dbReference type="KEGG" id="bgok:Pr1d_40200"/>
<name>A0A5B9QCS0_9BACT</name>
<evidence type="ECO:0000313" key="4">
    <source>
        <dbReference type="Proteomes" id="UP000323917"/>
    </source>
</evidence>
<dbReference type="RefSeq" id="WP_148075004.1">
    <property type="nucleotide sequence ID" value="NZ_CP042913.1"/>
</dbReference>
<dbReference type="PANTHER" id="PTHR43569">
    <property type="entry name" value="AMIDOHYDROLASE"/>
    <property type="match status" value="1"/>
</dbReference>
<protein>
    <submittedName>
        <fullName evidence="3">Amidohydrolase</fullName>
    </submittedName>
</protein>
<dbReference type="Proteomes" id="UP000323917">
    <property type="component" value="Chromosome"/>
</dbReference>
<reference evidence="3 4" key="1">
    <citation type="submission" date="2019-08" db="EMBL/GenBank/DDBJ databases">
        <title>Deep-cultivation of Planctomycetes and their phenomic and genomic characterization uncovers novel biology.</title>
        <authorList>
            <person name="Wiegand S."/>
            <person name="Jogler M."/>
            <person name="Boedeker C."/>
            <person name="Pinto D."/>
            <person name="Vollmers J."/>
            <person name="Rivas-Marin E."/>
            <person name="Kohn T."/>
            <person name="Peeters S.H."/>
            <person name="Heuer A."/>
            <person name="Rast P."/>
            <person name="Oberbeckmann S."/>
            <person name="Bunk B."/>
            <person name="Jeske O."/>
            <person name="Meyerdierks A."/>
            <person name="Storesund J.E."/>
            <person name="Kallscheuer N."/>
            <person name="Luecker S."/>
            <person name="Lage O.M."/>
            <person name="Pohl T."/>
            <person name="Merkel B.J."/>
            <person name="Hornburger P."/>
            <person name="Mueller R.-W."/>
            <person name="Bruemmer F."/>
            <person name="Labrenz M."/>
            <person name="Spormann A.M."/>
            <person name="Op den Camp H."/>
            <person name="Overmann J."/>
            <person name="Amann R."/>
            <person name="Jetten M.S.M."/>
            <person name="Mascher T."/>
            <person name="Medema M.H."/>
            <person name="Devos D.P."/>
            <person name="Kaster A.-K."/>
            <person name="Ovreas L."/>
            <person name="Rohde M."/>
            <person name="Galperin M.Y."/>
            <person name="Jogler C."/>
        </authorList>
    </citation>
    <scope>NUCLEOTIDE SEQUENCE [LARGE SCALE GENOMIC DNA]</scope>
    <source>
        <strain evidence="3 4">Pr1d</strain>
    </source>
</reference>
<feature type="domain" description="Amidohydrolase-related" evidence="2">
    <location>
        <begin position="3"/>
        <end position="274"/>
    </location>
</feature>
<gene>
    <name evidence="3" type="ORF">Pr1d_40200</name>
</gene>
<dbReference type="PANTHER" id="PTHR43569:SF2">
    <property type="entry name" value="AMIDOHYDROLASE-RELATED DOMAIN-CONTAINING PROTEIN"/>
    <property type="match status" value="1"/>
</dbReference>
<organism evidence="3 4">
    <name type="scientific">Bythopirellula goksoeyrii</name>
    <dbReference type="NCBI Taxonomy" id="1400387"/>
    <lineage>
        <taxon>Bacteria</taxon>
        <taxon>Pseudomonadati</taxon>
        <taxon>Planctomycetota</taxon>
        <taxon>Planctomycetia</taxon>
        <taxon>Pirellulales</taxon>
        <taxon>Lacipirellulaceae</taxon>
        <taxon>Bythopirellula</taxon>
    </lineage>
</organism>
<dbReference type="EMBL" id="CP042913">
    <property type="protein sequence ID" value="QEG36684.1"/>
    <property type="molecule type" value="Genomic_DNA"/>
</dbReference>
<dbReference type="Gene3D" id="3.20.20.140">
    <property type="entry name" value="Metal-dependent hydrolases"/>
    <property type="match status" value="1"/>
</dbReference>
<comment type="similarity">
    <text evidence="1">Belongs to the metallo-dependent hydrolases superfamily.</text>
</comment>
<dbReference type="AlphaFoldDB" id="A0A5B9QCS0"/>
<dbReference type="InterPro" id="IPR052350">
    <property type="entry name" value="Metallo-dep_Lactonases"/>
</dbReference>
<dbReference type="InterPro" id="IPR032466">
    <property type="entry name" value="Metal_Hydrolase"/>
</dbReference>
<proteinExistence type="inferred from homology"/>
<evidence type="ECO:0000313" key="3">
    <source>
        <dbReference type="EMBL" id="QEG36684.1"/>
    </source>
</evidence>
<dbReference type="Pfam" id="PF04909">
    <property type="entry name" value="Amidohydro_2"/>
    <property type="match status" value="1"/>
</dbReference>
<evidence type="ECO:0000256" key="1">
    <source>
        <dbReference type="ARBA" id="ARBA00038310"/>
    </source>
</evidence>
<keyword evidence="3" id="KW-0378">Hydrolase</keyword>
<keyword evidence="4" id="KW-1185">Reference proteome</keyword>